<proteinExistence type="predicted"/>
<dbReference type="SUPFAM" id="SSF50249">
    <property type="entry name" value="Nucleic acid-binding proteins"/>
    <property type="match status" value="1"/>
</dbReference>
<dbReference type="InterPro" id="IPR012340">
    <property type="entry name" value="NA-bd_OB-fold"/>
</dbReference>
<dbReference type="eggNOG" id="COG0629">
    <property type="taxonomic scope" value="Bacteria"/>
</dbReference>
<evidence type="ECO:0000256" key="1">
    <source>
        <dbReference type="ARBA" id="ARBA00023125"/>
    </source>
</evidence>
<dbReference type="Gene3D" id="2.40.50.140">
    <property type="entry name" value="Nucleic acid-binding proteins"/>
    <property type="match status" value="1"/>
</dbReference>
<name>A0A1W6BYF7_9BACT</name>
<evidence type="ECO:0000313" key="5">
    <source>
        <dbReference type="Proteomes" id="UP000192902"/>
    </source>
</evidence>
<dbReference type="AlphaFoldDB" id="A0A1W6BYF7"/>
<gene>
    <name evidence="4" type="ORF">CCUN_1546</name>
</gene>
<dbReference type="GO" id="GO:0003697">
    <property type="term" value="F:single-stranded DNA binding"/>
    <property type="evidence" value="ECO:0007669"/>
    <property type="project" value="InterPro"/>
</dbReference>
<dbReference type="CDD" id="cd04496">
    <property type="entry name" value="SSB_OBF"/>
    <property type="match status" value="1"/>
</dbReference>
<dbReference type="PROSITE" id="PS50935">
    <property type="entry name" value="SSB"/>
    <property type="match status" value="1"/>
</dbReference>
<dbReference type="RefSeq" id="WP_027305950.1">
    <property type="nucleotide sequence ID" value="NZ_CP020867.1"/>
</dbReference>
<evidence type="ECO:0000313" key="4">
    <source>
        <dbReference type="EMBL" id="ARJ57129.1"/>
    </source>
</evidence>
<dbReference type="InterPro" id="IPR000424">
    <property type="entry name" value="Primosome_PriB/ssb"/>
</dbReference>
<dbReference type="EMBL" id="CP020867">
    <property type="protein sequence ID" value="ARJ57129.1"/>
    <property type="molecule type" value="Genomic_DNA"/>
</dbReference>
<dbReference type="GO" id="GO:0009295">
    <property type="term" value="C:nucleoid"/>
    <property type="evidence" value="ECO:0007669"/>
    <property type="project" value="TreeGrafter"/>
</dbReference>
<organism evidence="4 5">
    <name type="scientific">Campylobacter cuniculorum DSM 23162 = LMG 24588</name>
    <dbReference type="NCBI Taxonomy" id="1121267"/>
    <lineage>
        <taxon>Bacteria</taxon>
        <taxon>Pseudomonadati</taxon>
        <taxon>Campylobacterota</taxon>
        <taxon>Epsilonproteobacteria</taxon>
        <taxon>Campylobacterales</taxon>
        <taxon>Campylobacteraceae</taxon>
        <taxon>Campylobacter</taxon>
    </lineage>
</organism>
<reference evidence="4 5" key="1">
    <citation type="submission" date="2017-04" db="EMBL/GenBank/DDBJ databases">
        <title>Complete genome sequence of the Campylobacter cuniculorum type strain LMG24588.</title>
        <authorList>
            <person name="Miller W.G."/>
            <person name="Yee E."/>
            <person name="Revez J."/>
            <person name="Bono J.L."/>
            <person name="Rossi M."/>
        </authorList>
    </citation>
    <scope>NUCLEOTIDE SEQUENCE [LARGE SCALE GENOMIC DNA]</scope>
    <source>
        <strain evidence="4 5">LMG 24588</strain>
    </source>
</reference>
<evidence type="ECO:0000256" key="2">
    <source>
        <dbReference type="PIRNR" id="PIRNR002070"/>
    </source>
</evidence>
<accession>A0A1W6BYF7</accession>
<dbReference type="STRING" id="1121267.CCUN_1546"/>
<dbReference type="KEGG" id="ccun:CCUN_1546"/>
<dbReference type="PANTHER" id="PTHR10302">
    <property type="entry name" value="SINGLE-STRANDED DNA-BINDING PROTEIN"/>
    <property type="match status" value="1"/>
</dbReference>
<dbReference type="Proteomes" id="UP000192902">
    <property type="component" value="Chromosome"/>
</dbReference>
<dbReference type="PANTHER" id="PTHR10302:SF27">
    <property type="entry name" value="SINGLE-STRANDED DNA-BINDING PROTEIN"/>
    <property type="match status" value="1"/>
</dbReference>
<dbReference type="NCBIfam" id="TIGR00621">
    <property type="entry name" value="ssb"/>
    <property type="match status" value="1"/>
</dbReference>
<dbReference type="PIRSF" id="PIRSF002070">
    <property type="entry name" value="SSB"/>
    <property type="match status" value="1"/>
</dbReference>
<keyword evidence="1 2" id="KW-0238">DNA-binding</keyword>
<dbReference type="Pfam" id="PF00436">
    <property type="entry name" value="SSB"/>
    <property type="match status" value="1"/>
</dbReference>
<dbReference type="GO" id="GO:0006260">
    <property type="term" value="P:DNA replication"/>
    <property type="evidence" value="ECO:0007669"/>
    <property type="project" value="InterPro"/>
</dbReference>
<evidence type="ECO:0000256" key="3">
    <source>
        <dbReference type="RuleBase" id="RU000524"/>
    </source>
</evidence>
<dbReference type="OrthoDB" id="9809878at2"/>
<dbReference type="InterPro" id="IPR011344">
    <property type="entry name" value="ssDNA-bd"/>
</dbReference>
<protein>
    <recommendedName>
        <fullName evidence="2 3">Single-stranded DNA-binding protein</fullName>
    </recommendedName>
</protein>
<sequence>MNQVTICGYLAKDFELSQSKNNTDIARNFVGISTKRIIKNGNDITEMTHTDWIPLAIFGKRALVAKEYLKKGDKFLGTGRIFTSTYEDEKGETKYSWQVIINHFEFVHKDMHKESMKETSNPPLKEAQQINEADMEMIVPDEQNNEVNVF</sequence>